<evidence type="ECO:0000256" key="4">
    <source>
        <dbReference type="PROSITE-ProRule" id="PRU00433"/>
    </source>
</evidence>
<keyword evidence="5" id="KW-0472">Membrane</keyword>
<dbReference type="AlphaFoldDB" id="A0A936F4F9"/>
<feature type="transmembrane region" description="Helical" evidence="5">
    <location>
        <begin position="194"/>
        <end position="213"/>
    </location>
</feature>
<accession>A0A936F4F9</accession>
<dbReference type="EMBL" id="JADKCH010000023">
    <property type="protein sequence ID" value="MBK8573600.1"/>
    <property type="molecule type" value="Genomic_DNA"/>
</dbReference>
<feature type="transmembrane region" description="Helical" evidence="5">
    <location>
        <begin position="100"/>
        <end position="124"/>
    </location>
</feature>
<evidence type="ECO:0000256" key="1">
    <source>
        <dbReference type="ARBA" id="ARBA00022617"/>
    </source>
</evidence>
<proteinExistence type="predicted"/>
<feature type="domain" description="Cytochrome c" evidence="6">
    <location>
        <begin position="290"/>
        <end position="377"/>
    </location>
</feature>
<dbReference type="Gene3D" id="1.10.760.10">
    <property type="entry name" value="Cytochrome c-like domain"/>
    <property type="match status" value="1"/>
</dbReference>
<dbReference type="GO" id="GO:0020037">
    <property type="term" value="F:heme binding"/>
    <property type="evidence" value="ECO:0007669"/>
    <property type="project" value="InterPro"/>
</dbReference>
<evidence type="ECO:0000313" key="8">
    <source>
        <dbReference type="Proteomes" id="UP000709959"/>
    </source>
</evidence>
<sequence length="396" mass="42362">MRSTDAITLTRFRASFADPHLLLEAVKRLKQEGYPIIDTYSPFPVHGMDEAIGLKPSRLPRACLAFGLLGLATALGVQIWTSAYDYPLIVGGKPLVSLPAFIPVSFELTVLFAGLGVVASLFVASGMRPKFKVPDLHPGVNDDRFVVAGEIQAGASFTVVQSLMASLGALETELLVEDKSQTDHSLLDREAKPLAFLLAAIPAVLVLAALPLLNRNYLKRNLAWDGGMMAPVAYQSFDPHPSLPGGQVLQTPPAGTVSRKGLVPLPYGPGKVEAERAGLELKNPFQPSQENFSRGKLVYDRSCAACHGLDGDNNSSVIVARGLLAPAILVAPVVRNMPDGRLFHVATFGGPQKMKGLGDLISRDDRWKVVLYIRELQRAAAPKPLPAPPPSTGATS</sequence>
<dbReference type="GO" id="GO:0009055">
    <property type="term" value="F:electron transfer activity"/>
    <property type="evidence" value="ECO:0007669"/>
    <property type="project" value="InterPro"/>
</dbReference>
<dbReference type="InterPro" id="IPR009056">
    <property type="entry name" value="Cyt_c-like_dom"/>
</dbReference>
<keyword evidence="2 4" id="KW-0479">Metal-binding</keyword>
<dbReference type="InterPro" id="IPR021776">
    <property type="entry name" value="ActD"/>
</dbReference>
<dbReference type="PROSITE" id="PS51007">
    <property type="entry name" value="CYTC"/>
    <property type="match status" value="1"/>
</dbReference>
<comment type="caution">
    <text evidence="7">The sequence shown here is derived from an EMBL/GenBank/DDBJ whole genome shotgun (WGS) entry which is preliminary data.</text>
</comment>
<name>A0A936F4F9_9BACT</name>
<dbReference type="InterPro" id="IPR036909">
    <property type="entry name" value="Cyt_c-like_dom_sf"/>
</dbReference>
<dbReference type="SUPFAM" id="SSF46626">
    <property type="entry name" value="Cytochrome c"/>
    <property type="match status" value="1"/>
</dbReference>
<dbReference type="GO" id="GO:0046872">
    <property type="term" value="F:metal ion binding"/>
    <property type="evidence" value="ECO:0007669"/>
    <property type="project" value="UniProtKB-KW"/>
</dbReference>
<keyword evidence="5" id="KW-0812">Transmembrane</keyword>
<keyword evidence="5" id="KW-1133">Transmembrane helix</keyword>
<evidence type="ECO:0000259" key="6">
    <source>
        <dbReference type="PROSITE" id="PS51007"/>
    </source>
</evidence>
<reference evidence="7 8" key="1">
    <citation type="submission" date="2020-10" db="EMBL/GenBank/DDBJ databases">
        <title>Connecting structure to function with the recovery of over 1000 high-quality activated sludge metagenome-assembled genomes encoding full-length rRNA genes using long-read sequencing.</title>
        <authorList>
            <person name="Singleton C.M."/>
            <person name="Petriglieri F."/>
            <person name="Kristensen J.M."/>
            <person name="Kirkegaard R.H."/>
            <person name="Michaelsen T.Y."/>
            <person name="Andersen M.H."/>
            <person name="Karst S.M."/>
            <person name="Dueholm M.S."/>
            <person name="Nielsen P.H."/>
            <person name="Albertsen M."/>
        </authorList>
    </citation>
    <scope>NUCLEOTIDE SEQUENCE [LARGE SCALE GENOMIC DNA]</scope>
    <source>
        <strain evidence="7">OdNE_18-Q3-R46-58_MAXAC.008</strain>
    </source>
</reference>
<dbReference type="PANTHER" id="PTHR40394:SF2">
    <property type="entry name" value="QUINOL:CYTOCHROME C OXIDOREDUCTASE MEMBRANE PROTEIN"/>
    <property type="match status" value="1"/>
</dbReference>
<evidence type="ECO:0000313" key="7">
    <source>
        <dbReference type="EMBL" id="MBK8573600.1"/>
    </source>
</evidence>
<dbReference type="Pfam" id="PF11821">
    <property type="entry name" value="ActD"/>
    <property type="match status" value="1"/>
</dbReference>
<keyword evidence="1 4" id="KW-0349">Heme</keyword>
<organism evidence="7 8">
    <name type="scientific">Candidatus Geothrix odensensis</name>
    <dbReference type="NCBI Taxonomy" id="2954440"/>
    <lineage>
        <taxon>Bacteria</taxon>
        <taxon>Pseudomonadati</taxon>
        <taxon>Acidobacteriota</taxon>
        <taxon>Holophagae</taxon>
        <taxon>Holophagales</taxon>
        <taxon>Holophagaceae</taxon>
        <taxon>Geothrix</taxon>
    </lineage>
</organism>
<evidence type="ECO:0000256" key="5">
    <source>
        <dbReference type="SAM" id="Phobius"/>
    </source>
</evidence>
<dbReference type="Proteomes" id="UP000709959">
    <property type="component" value="Unassembled WGS sequence"/>
</dbReference>
<keyword evidence="3 4" id="KW-0408">Iron</keyword>
<dbReference type="Pfam" id="PF13442">
    <property type="entry name" value="Cytochrome_CBB3"/>
    <property type="match status" value="1"/>
</dbReference>
<feature type="transmembrane region" description="Helical" evidence="5">
    <location>
        <begin position="62"/>
        <end position="80"/>
    </location>
</feature>
<protein>
    <submittedName>
        <fullName evidence="7">DUF3341 domain-containing protein</fullName>
    </submittedName>
</protein>
<gene>
    <name evidence="7" type="ORF">IPN91_13450</name>
</gene>
<evidence type="ECO:0000256" key="2">
    <source>
        <dbReference type="ARBA" id="ARBA00022723"/>
    </source>
</evidence>
<evidence type="ECO:0000256" key="3">
    <source>
        <dbReference type="ARBA" id="ARBA00023004"/>
    </source>
</evidence>
<dbReference type="PANTHER" id="PTHR40394">
    <property type="entry name" value="LIPOPROTEIN-RELATED"/>
    <property type="match status" value="1"/>
</dbReference>